<evidence type="ECO:0000256" key="17">
    <source>
        <dbReference type="SAM" id="MobiDB-lite"/>
    </source>
</evidence>
<dbReference type="InterPro" id="IPR032695">
    <property type="entry name" value="Integrin_dom_sf"/>
</dbReference>
<dbReference type="GO" id="GO:0033627">
    <property type="term" value="P:cell adhesion mediated by integrin"/>
    <property type="evidence" value="ECO:0007669"/>
    <property type="project" value="TreeGrafter"/>
</dbReference>
<dbReference type="FunFam" id="2.60.40.1460:FF:000001">
    <property type="entry name" value="Integrin, alpha V"/>
    <property type="match status" value="1"/>
</dbReference>
<feature type="transmembrane region" description="Helical" evidence="16">
    <location>
        <begin position="990"/>
        <end position="1012"/>
    </location>
</feature>
<reference evidence="21" key="2">
    <citation type="submission" date="2020-02" db="EMBL/GenBank/DDBJ databases">
        <title>Esox lucius (northern pike) genome, fEsoLuc1, primary haplotype.</title>
        <authorList>
            <person name="Myers G."/>
            <person name="Karagic N."/>
            <person name="Meyer A."/>
            <person name="Pippel M."/>
            <person name="Reichard M."/>
            <person name="Winkler S."/>
            <person name="Tracey A."/>
            <person name="Sims Y."/>
            <person name="Howe K."/>
            <person name="Rhie A."/>
            <person name="Formenti G."/>
            <person name="Durbin R."/>
            <person name="Fedrigo O."/>
            <person name="Jarvis E.D."/>
        </authorList>
    </citation>
    <scope>NUCLEOTIDE SEQUENCE [LARGE SCALE GENOMIC DNA]</scope>
</reference>
<evidence type="ECO:0000256" key="12">
    <source>
        <dbReference type="ARBA" id="ARBA00023157"/>
    </source>
</evidence>
<dbReference type="InterPro" id="IPR018184">
    <property type="entry name" value="Integrin_alpha_C_CS"/>
</dbReference>
<dbReference type="Pfam" id="PF08441">
    <property type="entry name" value="Integrin_A_Ig_1"/>
    <property type="match status" value="1"/>
</dbReference>
<evidence type="ECO:0000256" key="3">
    <source>
        <dbReference type="ARBA" id="ARBA00022692"/>
    </source>
</evidence>
<keyword evidence="7" id="KW-0106">Calcium</keyword>
<organism evidence="21 22">
    <name type="scientific">Esox lucius</name>
    <name type="common">Northern pike</name>
    <dbReference type="NCBI Taxonomy" id="8010"/>
    <lineage>
        <taxon>Eukaryota</taxon>
        <taxon>Metazoa</taxon>
        <taxon>Chordata</taxon>
        <taxon>Craniata</taxon>
        <taxon>Vertebrata</taxon>
        <taxon>Euteleostomi</taxon>
        <taxon>Actinopterygii</taxon>
        <taxon>Neopterygii</taxon>
        <taxon>Teleostei</taxon>
        <taxon>Protacanthopterygii</taxon>
        <taxon>Esociformes</taxon>
        <taxon>Esocidae</taxon>
        <taxon>Esox</taxon>
    </lineage>
</organism>
<evidence type="ECO:0000256" key="8">
    <source>
        <dbReference type="ARBA" id="ARBA00022889"/>
    </source>
</evidence>
<dbReference type="GO" id="GO:0001525">
    <property type="term" value="P:angiogenesis"/>
    <property type="evidence" value="ECO:0007669"/>
    <property type="project" value="TreeGrafter"/>
</dbReference>
<dbReference type="PROSITE" id="PS51470">
    <property type="entry name" value="FG_GAP"/>
    <property type="match status" value="4"/>
</dbReference>
<evidence type="ECO:0000313" key="22">
    <source>
        <dbReference type="Proteomes" id="UP000265140"/>
    </source>
</evidence>
<dbReference type="Proteomes" id="UP000265140">
    <property type="component" value="Chromosome 11"/>
</dbReference>
<dbReference type="KEGG" id="els:105023367"/>
<evidence type="ECO:0000313" key="21">
    <source>
        <dbReference type="Ensembl" id="ENSELUP00000011992.1"/>
    </source>
</evidence>
<dbReference type="GO" id="GO:0007229">
    <property type="term" value="P:integrin-mediated signaling pathway"/>
    <property type="evidence" value="ECO:0007669"/>
    <property type="project" value="UniProtKB-KW"/>
</dbReference>
<dbReference type="GO" id="GO:0005178">
    <property type="term" value="F:integrin binding"/>
    <property type="evidence" value="ECO:0007669"/>
    <property type="project" value="TreeGrafter"/>
</dbReference>
<reference evidence="22" key="1">
    <citation type="journal article" date="2014" name="PLoS ONE">
        <title>The genome and linkage map of the northern pike (Esox lucius): conserved synteny revealed between the salmonid sister group and the Neoteleostei.</title>
        <authorList>
            <person name="Rondeau E.B."/>
            <person name="Minkley D.R."/>
            <person name="Leong J.S."/>
            <person name="Messmer A.M."/>
            <person name="Jantzen J.R."/>
            <person name="von Schalburg K.R."/>
            <person name="Lemon C."/>
            <person name="Bird N.H."/>
            <person name="Koop B.F."/>
        </authorList>
    </citation>
    <scope>NUCLEOTIDE SEQUENCE</scope>
</reference>
<dbReference type="FunFam" id="1.20.5.930:FF:000001">
    <property type="entry name" value="Integrin subunit alpha V"/>
    <property type="match status" value="1"/>
</dbReference>
<gene>
    <name evidence="21" type="primary">ITGA2B</name>
</gene>
<comment type="similarity">
    <text evidence="2 16">Belongs to the integrin alpha chain family.</text>
</comment>
<dbReference type="Pfam" id="PF01839">
    <property type="entry name" value="FG-GAP"/>
    <property type="match status" value="3"/>
</dbReference>
<evidence type="ECO:0000256" key="6">
    <source>
        <dbReference type="ARBA" id="ARBA00022737"/>
    </source>
</evidence>
<reference evidence="21" key="3">
    <citation type="submission" date="2025-08" db="UniProtKB">
        <authorList>
            <consortium name="Ensembl"/>
        </authorList>
    </citation>
    <scope>IDENTIFICATION</scope>
</reference>
<feature type="signal peptide" evidence="16">
    <location>
        <begin position="1"/>
        <end position="21"/>
    </location>
</feature>
<keyword evidence="14" id="KW-0325">Glycoprotein</keyword>
<keyword evidence="10 16" id="KW-0401">Integrin</keyword>
<keyword evidence="9 16" id="KW-1133">Transmembrane helix</keyword>
<dbReference type="OMA" id="LQMDTAN"/>
<keyword evidence="6" id="KW-0677">Repeat</keyword>
<evidence type="ECO:0000259" key="20">
    <source>
        <dbReference type="Pfam" id="PF20806"/>
    </source>
</evidence>
<feature type="region of interest" description="Disordered" evidence="17">
    <location>
        <begin position="1023"/>
        <end position="1054"/>
    </location>
</feature>
<keyword evidence="22" id="KW-1185">Reference proteome</keyword>
<comment type="subcellular location">
    <subcellularLocation>
        <location evidence="1 16">Membrane</location>
        <topology evidence="1 16">Single-pass type I membrane protein</topology>
    </subcellularLocation>
</comment>
<feature type="domain" description="Integrin alpha first immunoglubulin-like" evidence="18">
    <location>
        <begin position="482"/>
        <end position="614"/>
    </location>
</feature>
<protein>
    <submittedName>
        <fullName evidence="21">Uncharacterized protein</fullName>
    </submittedName>
</protein>
<dbReference type="RefSeq" id="XP_012991385.1">
    <property type="nucleotide sequence ID" value="XM_013135931.4"/>
</dbReference>
<evidence type="ECO:0000256" key="13">
    <source>
        <dbReference type="ARBA" id="ARBA00023170"/>
    </source>
</evidence>
<dbReference type="SMART" id="SM00191">
    <property type="entry name" value="Int_alpha"/>
    <property type="match status" value="5"/>
</dbReference>
<dbReference type="Pfam" id="PF20806">
    <property type="entry name" value="Integrin_A_Ig_3"/>
    <property type="match status" value="1"/>
</dbReference>
<dbReference type="Gene3D" id="2.60.40.1510">
    <property type="entry name" value="ntegrin, alpha v. Chain A, domain 3"/>
    <property type="match status" value="1"/>
</dbReference>
<feature type="repeat" description="FG-GAP" evidence="15">
    <location>
        <begin position="306"/>
        <end position="371"/>
    </location>
</feature>
<dbReference type="AlphaFoldDB" id="A0A3P8Y5M1"/>
<dbReference type="Gene3D" id="1.20.5.930">
    <property type="entry name" value="Bicelle-embedded integrin alpha(iib) transmembrane segment"/>
    <property type="match status" value="1"/>
</dbReference>
<keyword evidence="5 16" id="KW-0732">Signal</keyword>
<dbReference type="CTD" id="3674"/>
<reference evidence="21" key="4">
    <citation type="submission" date="2025-09" db="UniProtKB">
        <authorList>
            <consortium name="Ensembl"/>
        </authorList>
    </citation>
    <scope>IDENTIFICATION</scope>
</reference>
<dbReference type="InterPro" id="IPR048286">
    <property type="entry name" value="Integrin_alpha_Ig-like_3"/>
</dbReference>
<dbReference type="FunFam" id="2.60.40.1510:FF:000001">
    <property type="entry name" value="Integrin alpha V"/>
    <property type="match status" value="1"/>
</dbReference>
<keyword evidence="8 16" id="KW-0130">Cell adhesion</keyword>
<evidence type="ECO:0000256" key="11">
    <source>
        <dbReference type="ARBA" id="ARBA00023136"/>
    </source>
</evidence>
<dbReference type="GO" id="GO:0046872">
    <property type="term" value="F:metal ion binding"/>
    <property type="evidence" value="ECO:0007669"/>
    <property type="project" value="UniProtKB-KW"/>
</dbReference>
<dbReference type="GO" id="GO:0008305">
    <property type="term" value="C:integrin complex"/>
    <property type="evidence" value="ECO:0007669"/>
    <property type="project" value="InterPro"/>
</dbReference>
<evidence type="ECO:0000256" key="4">
    <source>
        <dbReference type="ARBA" id="ARBA00022723"/>
    </source>
</evidence>
<sequence>MEEHWLHVLIKVMGLLLFTLAHYSDTINLNLVNFTEFSGPEGSYFGFSTDFYQFSNKTISVVVGAPKANTSQEGVTEGGAVYICPWSKTGGSCASITFDPKGDETFPQPNLKIKSSKSHQWLGATVRSSGNYIVACAPLFHWNVVDVDERDEAQNTPVGGCLVMNTVTGGTAAFSPCRDFMTEKSYKENKYRDDRRYCEVGFSSEITKGGRLLVGAPGGYFFQGQIISAALSSIEESAKKRYAKPYVAGLTFSPETGGYDHYHGYSVAIGEFTGDSVPDFVVGVPNDRGTAGSVKIYNGKSSDYLGVIHKFFGSQVASYFGHSVVVTDINNDGHDDILIGAPLHMERVSGQQWQEVGQVSVFLQRERSAFLPRPDQKLTGSQMYGRFGSTVAALGDLDKDGFNDIAVGAPSSGVDGRVFIYMGTVDGLSPHYSQVIESPFRSKASPAQFGFTLRGSTDIDENGYPDLIVGAWGVNKIAVYRAQAVIMAKTQLSLDPDFLNPDVKECELPSTSKPVACFTVMMCISVSGHRIPEEIVLDAELQLDKMKQPTARRALLLQTNQPQERFQLTIQREEGVVCSNQTAYLLHETEFKDKLSPMFISLNYDLSNSNSQEAVLHGQRATAVQTRIILDCGEDNICVPDLRLTAEAGTERLLIGDDHPALLVVVAENRGEGAYEAELEIRLPAKTHYQSMVVDKEGFSRLICAQKKDNQTMVVVCELGNPMKQGQKLQAGLFFSVGNLEEVESHVTFTLQMKSKNSQNPDSNAVHLRFKVSAAAALEMRGGSSPPECVLPIAKWEQKEQPADLEEVGPLVEHVYELRNLGPSPVNARVEVDFPTRNHGDFMLYVFANASEDFLTCYTDSPDIDPYQLSRNNTDAMLYKIKWNETTRPEPQRKQTIHVNCTSGDVCVRFVCEAAGLERGWSAVVKVMSRLWVQTFLERPYENYVLQSTARYQVTDMPSKIQPEELPSGWAETQTSVVWRAPDGEKEVPVWWIIVSVVSGLFLLGLLSFIFWKMGFFKRNRPPCDDDDDEAGQLAGTGQSEYAEMPTDTDNKKT</sequence>
<feature type="domain" description="Integrin alpha second immunoglobulin-like" evidence="19">
    <location>
        <begin position="632"/>
        <end position="772"/>
    </location>
</feature>
<dbReference type="Ensembl" id="ENSELUT00000020153.3">
    <property type="protein sequence ID" value="ENSELUP00000011992.1"/>
    <property type="gene ID" value="ENSELUG00000012377.3"/>
</dbReference>
<keyword evidence="3 16" id="KW-0812">Transmembrane</keyword>
<dbReference type="OrthoDB" id="5317514at2759"/>
<evidence type="ECO:0000256" key="15">
    <source>
        <dbReference type="PROSITE-ProRule" id="PRU00803"/>
    </source>
</evidence>
<accession>A0A3P8Y5M1</accession>
<evidence type="ECO:0000256" key="7">
    <source>
        <dbReference type="ARBA" id="ARBA00022837"/>
    </source>
</evidence>
<evidence type="ECO:0000256" key="2">
    <source>
        <dbReference type="ARBA" id="ARBA00008054"/>
    </source>
</evidence>
<dbReference type="InterPro" id="IPR048285">
    <property type="entry name" value="Integrin_alpha_Ig-like_2"/>
</dbReference>
<feature type="chain" id="PRO_5017854611" evidence="16">
    <location>
        <begin position="22"/>
        <end position="1054"/>
    </location>
</feature>
<evidence type="ECO:0000259" key="19">
    <source>
        <dbReference type="Pfam" id="PF20805"/>
    </source>
</evidence>
<name>A0A3P8Y5M1_ESOLU</name>
<dbReference type="STRING" id="8010.ENSELUP00000011992"/>
<evidence type="ECO:0000256" key="9">
    <source>
        <dbReference type="ARBA" id="ARBA00022989"/>
    </source>
</evidence>
<dbReference type="GeneID" id="105023367"/>
<dbReference type="InterPro" id="IPR013517">
    <property type="entry name" value="FG-GAP"/>
</dbReference>
<proteinExistence type="inferred from homology"/>
<feature type="repeat" description="FG-GAP" evidence="15">
    <location>
        <begin position="31"/>
        <end position="93"/>
    </location>
</feature>
<dbReference type="InterPro" id="IPR028994">
    <property type="entry name" value="Integrin_alpha_N"/>
</dbReference>
<feature type="repeat" description="FG-GAP" evidence="15">
    <location>
        <begin position="434"/>
        <end position="497"/>
    </location>
</feature>
<evidence type="ECO:0000256" key="1">
    <source>
        <dbReference type="ARBA" id="ARBA00004479"/>
    </source>
</evidence>
<keyword evidence="11 16" id="KW-0472">Membrane</keyword>
<dbReference type="PANTHER" id="PTHR23220">
    <property type="entry name" value="INTEGRIN ALPHA"/>
    <property type="match status" value="1"/>
</dbReference>
<dbReference type="Bgee" id="ENSELUG00000012377">
    <property type="expression patterns" value="Expressed in spleen and 13 other cell types or tissues"/>
</dbReference>
<dbReference type="Gene3D" id="2.130.10.130">
    <property type="entry name" value="Integrin alpha, N-terminal"/>
    <property type="match status" value="1"/>
</dbReference>
<evidence type="ECO:0000256" key="16">
    <source>
        <dbReference type="RuleBase" id="RU003762"/>
    </source>
</evidence>
<dbReference type="SUPFAM" id="SSF69179">
    <property type="entry name" value="Integrin domains"/>
    <property type="match status" value="3"/>
</dbReference>
<dbReference type="InterPro" id="IPR013519">
    <property type="entry name" value="Int_alpha_beta-p"/>
</dbReference>
<dbReference type="GO" id="GO:0098609">
    <property type="term" value="P:cell-cell adhesion"/>
    <property type="evidence" value="ECO:0007669"/>
    <property type="project" value="TreeGrafter"/>
</dbReference>
<dbReference type="InterPro" id="IPR013649">
    <property type="entry name" value="Integrin_alpha_Ig-like_1"/>
</dbReference>
<evidence type="ECO:0000256" key="10">
    <source>
        <dbReference type="ARBA" id="ARBA00023037"/>
    </source>
</evidence>
<dbReference type="GO" id="GO:0007160">
    <property type="term" value="P:cell-matrix adhesion"/>
    <property type="evidence" value="ECO:0007669"/>
    <property type="project" value="TreeGrafter"/>
</dbReference>
<evidence type="ECO:0000259" key="18">
    <source>
        <dbReference type="Pfam" id="PF08441"/>
    </source>
</evidence>
<feature type="repeat" description="FG-GAP" evidence="15">
    <location>
        <begin position="373"/>
        <end position="430"/>
    </location>
</feature>
<dbReference type="PROSITE" id="PS00242">
    <property type="entry name" value="INTEGRIN_ALPHA"/>
    <property type="match status" value="1"/>
</dbReference>
<dbReference type="SUPFAM" id="SSF69318">
    <property type="entry name" value="Integrin alpha N-terminal domain"/>
    <property type="match status" value="1"/>
</dbReference>
<dbReference type="Gene3D" id="2.60.40.1460">
    <property type="entry name" value="Integrin domains. Chain A, domain 2"/>
    <property type="match status" value="1"/>
</dbReference>
<keyword evidence="12" id="KW-1015">Disulfide bond</keyword>
<dbReference type="GeneTree" id="ENSGT00940000160724"/>
<keyword evidence="4" id="KW-0479">Metal-binding</keyword>
<dbReference type="Gene3D" id="2.60.40.1530">
    <property type="entry name" value="ntegrin, alpha v. Chain A, domain 4"/>
    <property type="match status" value="1"/>
</dbReference>
<dbReference type="InterPro" id="IPR000413">
    <property type="entry name" value="Integrin_alpha"/>
</dbReference>
<dbReference type="InParanoid" id="A0A3P8Y5M1"/>
<dbReference type="PRINTS" id="PR01185">
    <property type="entry name" value="INTEGRINA"/>
</dbReference>
<dbReference type="Pfam" id="PF20805">
    <property type="entry name" value="Integrin_A_Ig_2"/>
    <property type="match status" value="1"/>
</dbReference>
<dbReference type="Pfam" id="PF00357">
    <property type="entry name" value="Integrin_alpha"/>
    <property type="match status" value="1"/>
</dbReference>
<evidence type="ECO:0000256" key="14">
    <source>
        <dbReference type="ARBA" id="ARBA00023180"/>
    </source>
</evidence>
<dbReference type="GO" id="GO:0009897">
    <property type="term" value="C:external side of plasma membrane"/>
    <property type="evidence" value="ECO:0007669"/>
    <property type="project" value="TreeGrafter"/>
</dbReference>
<keyword evidence="13 16" id="KW-0675">Receptor</keyword>
<dbReference type="PANTHER" id="PTHR23220:SF73">
    <property type="entry name" value="INTEGRIN ALPHA-IIB"/>
    <property type="match status" value="1"/>
</dbReference>
<evidence type="ECO:0000256" key="5">
    <source>
        <dbReference type="ARBA" id="ARBA00022729"/>
    </source>
</evidence>
<feature type="domain" description="Integrin alpha third immunoglobulin-like" evidence="20">
    <location>
        <begin position="778"/>
        <end position="979"/>
    </location>
</feature>